<evidence type="ECO:0000256" key="2">
    <source>
        <dbReference type="ARBA" id="ARBA00023002"/>
    </source>
</evidence>
<dbReference type="GO" id="GO:0004090">
    <property type="term" value="F:carbonyl reductase (NADPH) activity"/>
    <property type="evidence" value="ECO:0007669"/>
    <property type="project" value="TreeGrafter"/>
</dbReference>
<keyword evidence="2" id="KW-0560">Oxidoreductase</keyword>
<protein>
    <recommendedName>
        <fullName evidence="5">Short-chain dehydrogenase</fullName>
    </recommendedName>
</protein>
<dbReference type="CDD" id="cd05325">
    <property type="entry name" value="carb_red_sniffer_like_SDR_c"/>
    <property type="match status" value="1"/>
</dbReference>
<dbReference type="Gene3D" id="3.40.50.720">
    <property type="entry name" value="NAD(P)-binding Rossmann-like Domain"/>
    <property type="match status" value="1"/>
</dbReference>
<dbReference type="SUPFAM" id="SSF51735">
    <property type="entry name" value="NAD(P)-binding Rossmann-fold domains"/>
    <property type="match status" value="1"/>
</dbReference>
<dbReference type="PRINTS" id="PR00081">
    <property type="entry name" value="GDHRDH"/>
</dbReference>
<proteinExistence type="inferred from homology"/>
<dbReference type="EMBL" id="NWSH01001058">
    <property type="protein sequence ID" value="PCG72869.1"/>
    <property type="molecule type" value="Genomic_DNA"/>
</dbReference>
<gene>
    <name evidence="4" type="ORF">B5V51_389</name>
</gene>
<evidence type="ECO:0000313" key="4">
    <source>
        <dbReference type="EMBL" id="PCG72869.1"/>
    </source>
</evidence>
<keyword evidence="1" id="KW-0521">NADP</keyword>
<dbReference type="InterPro" id="IPR002347">
    <property type="entry name" value="SDR_fam"/>
</dbReference>
<dbReference type="InterPro" id="IPR036291">
    <property type="entry name" value="NAD(P)-bd_dom_sf"/>
</dbReference>
<dbReference type="Pfam" id="PF00106">
    <property type="entry name" value="adh_short"/>
    <property type="match status" value="1"/>
</dbReference>
<comment type="caution">
    <text evidence="4">The sequence shown here is derived from an EMBL/GenBank/DDBJ whole genome shotgun (WGS) entry which is preliminary data.</text>
</comment>
<dbReference type="PANTHER" id="PTHR43544:SF7">
    <property type="entry name" value="NADB-LER2"/>
    <property type="match status" value="1"/>
</dbReference>
<evidence type="ECO:0000256" key="3">
    <source>
        <dbReference type="RuleBase" id="RU000363"/>
    </source>
</evidence>
<dbReference type="GO" id="GO:0005737">
    <property type="term" value="C:cytoplasm"/>
    <property type="evidence" value="ECO:0007669"/>
    <property type="project" value="TreeGrafter"/>
</dbReference>
<dbReference type="PANTHER" id="PTHR43544">
    <property type="entry name" value="SHORT-CHAIN DEHYDROGENASE/REDUCTASE"/>
    <property type="match status" value="1"/>
</dbReference>
<dbReference type="PRINTS" id="PR00080">
    <property type="entry name" value="SDRFAMILY"/>
</dbReference>
<comment type="similarity">
    <text evidence="3">Belongs to the short-chain dehydrogenases/reductases (SDR) family.</text>
</comment>
<name>A0A2A4JM24_HELVI</name>
<accession>A0A2A4JM24</accession>
<evidence type="ECO:0008006" key="5">
    <source>
        <dbReference type="Google" id="ProtNLM"/>
    </source>
</evidence>
<dbReference type="AlphaFoldDB" id="A0A2A4JM24"/>
<reference evidence="4" key="1">
    <citation type="submission" date="2017-09" db="EMBL/GenBank/DDBJ databases">
        <title>Contemporary evolution of a Lepidopteran species, Heliothis virescens, in response to modern agricultural practices.</title>
        <authorList>
            <person name="Fritz M.L."/>
            <person name="Deyonke A.M."/>
            <person name="Papanicolaou A."/>
            <person name="Micinski S."/>
            <person name="Westbrook J."/>
            <person name="Gould F."/>
        </authorList>
    </citation>
    <scope>NUCLEOTIDE SEQUENCE [LARGE SCALE GENOMIC DNA]</scope>
    <source>
        <strain evidence="4">HvINT-</strain>
        <tissue evidence="4">Whole body</tissue>
    </source>
</reference>
<evidence type="ECO:0000256" key="1">
    <source>
        <dbReference type="ARBA" id="ARBA00022857"/>
    </source>
</evidence>
<dbReference type="InterPro" id="IPR051468">
    <property type="entry name" value="Fungal_SecMetab_SDRs"/>
</dbReference>
<sequence>MQTVLITGANRGLGLGMVKYLTKQNAAKTIIATCRTVSEELKALSAENKNLVILNLDVKDTSSFDDFSSKISEAVGKQGLNLLINNAGVTTKYTKLPYVKAEQLLDNLSVNTIAPIMLTKSLLPILKQAADANSDKPMGWHRAAVINISSILGSIEQNVQGGFYPYRCSKAALNAATKSMSIDLKKDNILVASLHPGWVKTDMGGKNADLDVETSISGIFQTIEKLTESDTGKFLSYDGTELPW</sequence>
<organism evidence="4">
    <name type="scientific">Heliothis virescens</name>
    <name type="common">Tobacco budworm moth</name>
    <dbReference type="NCBI Taxonomy" id="7102"/>
    <lineage>
        <taxon>Eukaryota</taxon>
        <taxon>Metazoa</taxon>
        <taxon>Ecdysozoa</taxon>
        <taxon>Arthropoda</taxon>
        <taxon>Hexapoda</taxon>
        <taxon>Insecta</taxon>
        <taxon>Pterygota</taxon>
        <taxon>Neoptera</taxon>
        <taxon>Endopterygota</taxon>
        <taxon>Lepidoptera</taxon>
        <taxon>Glossata</taxon>
        <taxon>Ditrysia</taxon>
        <taxon>Noctuoidea</taxon>
        <taxon>Noctuidae</taxon>
        <taxon>Heliothinae</taxon>
        <taxon>Heliothis</taxon>
    </lineage>
</organism>